<feature type="domain" description="Cryptic loci regulator 2 N-terminal" evidence="2">
    <location>
        <begin position="79"/>
        <end position="141"/>
    </location>
</feature>
<dbReference type="STRING" id="685588.A0A067TED0"/>
<dbReference type="AlphaFoldDB" id="A0A067TED0"/>
<dbReference type="GO" id="GO:0031934">
    <property type="term" value="C:mating-type region heterochromatin"/>
    <property type="evidence" value="ECO:0007669"/>
    <property type="project" value="TreeGrafter"/>
</dbReference>
<dbReference type="PANTHER" id="PTHR38046">
    <property type="entry name" value="CRYPTIC LOCI REGULATOR 2"/>
    <property type="match status" value="1"/>
</dbReference>
<dbReference type="EMBL" id="KL142371">
    <property type="protein sequence ID" value="KDR80717.1"/>
    <property type="molecule type" value="Genomic_DNA"/>
</dbReference>
<feature type="region of interest" description="Disordered" evidence="1">
    <location>
        <begin position="437"/>
        <end position="460"/>
    </location>
</feature>
<keyword evidence="4" id="KW-1185">Reference proteome</keyword>
<dbReference type="InterPro" id="IPR038986">
    <property type="entry name" value="Clr2"/>
</dbReference>
<reference evidence="4" key="1">
    <citation type="journal article" date="2014" name="Proc. Natl. Acad. Sci. U.S.A.">
        <title>Extensive sampling of basidiomycete genomes demonstrates inadequacy of the white-rot/brown-rot paradigm for wood decay fungi.</title>
        <authorList>
            <person name="Riley R."/>
            <person name="Salamov A.A."/>
            <person name="Brown D.W."/>
            <person name="Nagy L.G."/>
            <person name="Floudas D."/>
            <person name="Held B.W."/>
            <person name="Levasseur A."/>
            <person name="Lombard V."/>
            <person name="Morin E."/>
            <person name="Otillar R."/>
            <person name="Lindquist E.A."/>
            <person name="Sun H."/>
            <person name="LaButti K.M."/>
            <person name="Schmutz J."/>
            <person name="Jabbour D."/>
            <person name="Luo H."/>
            <person name="Baker S.E."/>
            <person name="Pisabarro A.G."/>
            <person name="Walton J.D."/>
            <person name="Blanchette R.A."/>
            <person name="Henrissat B."/>
            <person name="Martin F."/>
            <person name="Cullen D."/>
            <person name="Hibbett D.S."/>
            <person name="Grigoriev I.V."/>
        </authorList>
    </citation>
    <scope>NUCLEOTIDE SEQUENCE [LARGE SCALE GENOMIC DNA]</scope>
    <source>
        <strain evidence="4">CBS 339.88</strain>
    </source>
</reference>
<feature type="region of interest" description="Disordered" evidence="1">
    <location>
        <begin position="621"/>
        <end position="681"/>
    </location>
</feature>
<dbReference type="Pfam" id="PF16761">
    <property type="entry name" value="Clr2_transil"/>
    <property type="match status" value="1"/>
</dbReference>
<evidence type="ECO:0000313" key="3">
    <source>
        <dbReference type="EMBL" id="KDR80717.1"/>
    </source>
</evidence>
<gene>
    <name evidence="3" type="ORF">GALMADRAFT_241134</name>
</gene>
<accession>A0A067TED0</accession>
<dbReference type="PANTHER" id="PTHR38046:SF1">
    <property type="entry name" value="CRYPTIC LOCI REGULATOR 2"/>
    <property type="match status" value="1"/>
</dbReference>
<dbReference type="GO" id="GO:0033553">
    <property type="term" value="C:rDNA heterochromatin"/>
    <property type="evidence" value="ECO:0007669"/>
    <property type="project" value="TreeGrafter"/>
</dbReference>
<dbReference type="InterPro" id="IPR031915">
    <property type="entry name" value="Clr2_N"/>
</dbReference>
<evidence type="ECO:0000256" key="1">
    <source>
        <dbReference type="SAM" id="MobiDB-lite"/>
    </source>
</evidence>
<dbReference type="HOGENOM" id="CLU_013221_0_0_1"/>
<evidence type="ECO:0000313" key="4">
    <source>
        <dbReference type="Proteomes" id="UP000027222"/>
    </source>
</evidence>
<sequence length="812" mass="90184">MRNVAETFVLPPDPEYLDFPRSDGSVSTWPPNTTRVVDHEGHVNYYESLQLEHAQAIRWRVLVGEAAALKMKLPPGPNYVLRNFPDGYRLYDHNKGPSHAPRHDLYLFGPLKKRFRSINEFIPHAIWLLGNSSDDCECKYCAKKSQREITASMSNILRTTPTQSPTPTRVKTVRDKGKGKDPISRIREPRQRDTRVYAAVQRAFKHMKPSPGVLKQPMLVERSNDLIAIYSNTSMELRRWFREGEVVWCALDPPIPPQNGDIRASIEFWPGVVDEVKLKTNAIPREDKTPTSSSTSHPNADDSQASTSTINPDPTPGNTRGPVLDNEDEPLWTVRQSTRYKVQLLAVSHSYTIDDQQVLPYQAYVPTDELINAMINFPAEKLDFDKDSLAKFNPCPGPAAPTFFEAVPAYATALQIASILSSTWCLTDDYEISYSIPPKPTSPVPTQPLPVQPPSQPSPPLTIQDAIQQAYQHNANVSNSHSYYRSVTSVNPDTSHSDIQKVANRVLGVPPPPAQLIQRRFQGLWWGAERIWADDFIRLKIPRCTLAPRGGPNILTPSGPGKSVEDLWVKEGKDPALLGAGTRGVFLRLDGLITVDVPNEVGTTKKEARVCGMLYELADEDWEDPNEPKATNDVSENSLPSTSQTPQSAGPSTTCIAPVNGTSASKPQKYGNPSHIGPGLGDVLPQPPIGYKFRPILSPGYEFVGAMGLISGRYYPRILCHPKIQPRVQAALCRPIKDGGVTGFDNLWALEGLSGGYFNSVDPHRYKRSRVAMMQDADREALRQLQEYAETERVKNNGTSGDGEDAMEVDEM</sequence>
<proteinExistence type="predicted"/>
<feature type="region of interest" description="Disordered" evidence="1">
    <location>
        <begin position="158"/>
        <end position="192"/>
    </location>
</feature>
<feature type="compositionally biased region" description="Low complexity" evidence="1">
    <location>
        <begin position="159"/>
        <end position="168"/>
    </location>
</feature>
<dbReference type="GO" id="GO:0070824">
    <property type="term" value="C:SHREC complex"/>
    <property type="evidence" value="ECO:0007669"/>
    <property type="project" value="InterPro"/>
</dbReference>
<dbReference type="Proteomes" id="UP000027222">
    <property type="component" value="Unassembled WGS sequence"/>
</dbReference>
<organism evidence="3 4">
    <name type="scientific">Galerina marginata (strain CBS 339.88)</name>
    <dbReference type="NCBI Taxonomy" id="685588"/>
    <lineage>
        <taxon>Eukaryota</taxon>
        <taxon>Fungi</taxon>
        <taxon>Dikarya</taxon>
        <taxon>Basidiomycota</taxon>
        <taxon>Agaricomycotina</taxon>
        <taxon>Agaricomycetes</taxon>
        <taxon>Agaricomycetidae</taxon>
        <taxon>Agaricales</taxon>
        <taxon>Agaricineae</taxon>
        <taxon>Strophariaceae</taxon>
        <taxon>Galerina</taxon>
    </lineage>
</organism>
<name>A0A067TED0_GALM3</name>
<feature type="region of interest" description="Disordered" evidence="1">
    <location>
        <begin position="792"/>
        <end position="812"/>
    </location>
</feature>
<feature type="region of interest" description="Disordered" evidence="1">
    <location>
        <begin position="280"/>
        <end position="327"/>
    </location>
</feature>
<feature type="compositionally biased region" description="Basic and acidic residues" evidence="1">
    <location>
        <begin position="172"/>
        <end position="192"/>
    </location>
</feature>
<evidence type="ECO:0000259" key="2">
    <source>
        <dbReference type="Pfam" id="PF16761"/>
    </source>
</evidence>
<feature type="compositionally biased region" description="Polar residues" evidence="1">
    <location>
        <begin position="290"/>
        <end position="318"/>
    </location>
</feature>
<feature type="compositionally biased region" description="Acidic residues" evidence="1">
    <location>
        <begin position="802"/>
        <end position="812"/>
    </location>
</feature>
<protein>
    <recommendedName>
        <fullName evidence="2">Cryptic loci regulator 2 N-terminal domain-containing protein</fullName>
    </recommendedName>
</protein>
<dbReference type="GO" id="GO:0030466">
    <property type="term" value="P:silent mating-type cassette heterochromatin formation"/>
    <property type="evidence" value="ECO:0007669"/>
    <property type="project" value="TreeGrafter"/>
</dbReference>
<dbReference type="OrthoDB" id="2421327at2759"/>
<feature type="compositionally biased region" description="Basic and acidic residues" evidence="1">
    <location>
        <begin position="280"/>
        <end position="289"/>
    </location>
</feature>
<feature type="compositionally biased region" description="Polar residues" evidence="1">
    <location>
        <begin position="632"/>
        <end position="666"/>
    </location>
</feature>